<proteinExistence type="inferred from homology"/>
<organism evidence="3 4">
    <name type="scientific">Burkholderia cepacia</name>
    <name type="common">Pseudomonas cepacia</name>
    <dbReference type="NCBI Taxonomy" id="292"/>
    <lineage>
        <taxon>Bacteria</taxon>
        <taxon>Pseudomonadati</taxon>
        <taxon>Pseudomonadota</taxon>
        <taxon>Betaproteobacteria</taxon>
        <taxon>Burkholderiales</taxon>
        <taxon>Burkholderiaceae</taxon>
        <taxon>Burkholderia</taxon>
        <taxon>Burkholderia cepacia complex</taxon>
    </lineage>
</organism>
<gene>
    <name evidence="3" type="ORF">WS90_13925</name>
</gene>
<dbReference type="Pfam" id="PF02567">
    <property type="entry name" value="PhzC-PhzF"/>
    <property type="match status" value="1"/>
</dbReference>
<dbReference type="Gene3D" id="3.10.310.10">
    <property type="entry name" value="Diaminopimelate Epimerase, Chain A, domain 1"/>
    <property type="match status" value="2"/>
</dbReference>
<evidence type="ECO:0000313" key="3">
    <source>
        <dbReference type="EMBL" id="KVK83281.1"/>
    </source>
</evidence>
<dbReference type="PANTHER" id="PTHR13774:SF32">
    <property type="entry name" value="ANTISENSE-ENHANCING SEQUENCE 1"/>
    <property type="match status" value="1"/>
</dbReference>
<accession>A0A118KJA4</accession>
<name>A0A118KJA4_BURCE</name>
<dbReference type="SUPFAM" id="SSF54506">
    <property type="entry name" value="Diaminopimelate epimerase-like"/>
    <property type="match status" value="1"/>
</dbReference>
<comment type="similarity">
    <text evidence="1">Belongs to the PhzF family.</text>
</comment>
<dbReference type="RefSeq" id="WP_059729701.1">
    <property type="nucleotide sequence ID" value="NZ_LOYH01000048.1"/>
</dbReference>
<dbReference type="NCBIfam" id="TIGR00654">
    <property type="entry name" value="PhzF_family"/>
    <property type="match status" value="1"/>
</dbReference>
<dbReference type="GO" id="GO:0016853">
    <property type="term" value="F:isomerase activity"/>
    <property type="evidence" value="ECO:0007669"/>
    <property type="project" value="TreeGrafter"/>
</dbReference>
<dbReference type="PIRSF" id="PIRSF016184">
    <property type="entry name" value="PhzC_PhzF"/>
    <property type="match status" value="1"/>
</dbReference>
<dbReference type="Proteomes" id="UP000069001">
    <property type="component" value="Unassembled WGS sequence"/>
</dbReference>
<sequence length="291" mass="31585">MNYRYKVVDVFTSQPLLGNPVAVVLDAQDLSGERMQEIARWTNLSETTFVLPPVDARADYRLRIFTPRSELPFAGHPTLGSAHAILSDGRIAPRHPGRLMQQCDIGLVEVTIDERDGDRELAFSLPPAQIEALHRDEVLELERILGRRVDTAHMPSTVNVGPVWVIVLVPDAAAVLDLQPDLASLAAFERRLGVTGVTVFGPREQDSGSIEVRTFAPSCGVDEDPVCGSGNGSVAAYRWAQRMLPPGGCEYLATQGRRVGRDGRVRVRVDAQGRVQVGGACVSCVEGVLAL</sequence>
<dbReference type="GO" id="GO:0005737">
    <property type="term" value="C:cytoplasm"/>
    <property type="evidence" value="ECO:0007669"/>
    <property type="project" value="TreeGrafter"/>
</dbReference>
<evidence type="ECO:0000313" key="4">
    <source>
        <dbReference type="Proteomes" id="UP000069001"/>
    </source>
</evidence>
<reference evidence="3 4" key="1">
    <citation type="submission" date="2015-11" db="EMBL/GenBank/DDBJ databases">
        <title>Expanding the genomic diversity of Burkholderia species for the development of highly accurate diagnostics.</title>
        <authorList>
            <person name="Sahl J."/>
            <person name="Keim P."/>
            <person name="Wagner D."/>
        </authorList>
    </citation>
    <scope>NUCLEOTIDE SEQUENCE [LARGE SCALE GENOMIC DNA]</scope>
    <source>
        <strain evidence="3 4">MSMB1302</strain>
    </source>
</reference>
<evidence type="ECO:0000256" key="1">
    <source>
        <dbReference type="ARBA" id="ARBA00008270"/>
    </source>
</evidence>
<dbReference type="EMBL" id="LOYH01000048">
    <property type="protein sequence ID" value="KVK83281.1"/>
    <property type="molecule type" value="Genomic_DNA"/>
</dbReference>
<protein>
    <submittedName>
        <fullName evidence="3">Phenazine biosynthesis protein PhzF</fullName>
    </submittedName>
</protein>
<dbReference type="AlphaFoldDB" id="A0A118KJA4"/>
<feature type="active site" evidence="2">
    <location>
        <position position="46"/>
    </location>
</feature>
<comment type="caution">
    <text evidence="3">The sequence shown here is derived from an EMBL/GenBank/DDBJ whole genome shotgun (WGS) entry which is preliminary data.</text>
</comment>
<dbReference type="PANTHER" id="PTHR13774">
    <property type="entry name" value="PHENAZINE BIOSYNTHESIS PROTEIN"/>
    <property type="match status" value="1"/>
</dbReference>
<evidence type="ECO:0000256" key="2">
    <source>
        <dbReference type="PIRSR" id="PIRSR016184-1"/>
    </source>
</evidence>
<dbReference type="InterPro" id="IPR003719">
    <property type="entry name" value="Phenazine_PhzF-like"/>
</dbReference>